<feature type="compositionally biased region" description="Basic and acidic residues" evidence="5">
    <location>
        <begin position="262"/>
        <end position="281"/>
    </location>
</feature>
<feature type="compositionally biased region" description="Basic and acidic residues" evidence="5">
    <location>
        <begin position="328"/>
        <end position="342"/>
    </location>
</feature>
<dbReference type="AlphaFoldDB" id="A0A5J5EJC5"/>
<evidence type="ECO:0000256" key="5">
    <source>
        <dbReference type="SAM" id="MobiDB-lite"/>
    </source>
</evidence>
<sequence length="429" mass="46911">MDDYADYLLGEVLGEQKLITYRGLSRALKVHVHTAKEMLYAFYAAHPGKVLATYMLTGLRAEKTDQASDRDEDDDIVMSSTSEPAQLVKTVVVVPEEKLSATKATFARLDSIAVYSVQPAKPNDPELLSVASQELLSEYWSEDPKVMGATYGVISNAESKKRTTGARLVRAPAAAPPRSITATPAESKKPEKKPATNTLASAFAKPPAKKKESPTTASPEPTPKSKPEEKKKTPPAEKAKKPTQSSTAKKAQKDFFSNWSAKAKDKKPAQPEPEPVSKMDTDSEDEAPAPVAAHISKNLEMAEKARAVKAAKKAELEAMMDLSDSEPEPEKESTPEEVKEESPPPSTQPPPRAKRRAKRKVTKKVTTQDEEGYLVTKMESVWESYSEGEEEPPPLAKKPTLVAVKKEPAAKKKGRQAGQKGIMSFFQKK</sequence>
<dbReference type="Pfam" id="PF09507">
    <property type="entry name" value="CDC27"/>
    <property type="match status" value="1"/>
</dbReference>
<comment type="caution">
    <text evidence="6">The sequence shown here is derived from an EMBL/GenBank/DDBJ whole genome shotgun (WGS) entry which is preliminary data.</text>
</comment>
<keyword evidence="4" id="KW-0539">Nucleus</keyword>
<gene>
    <name evidence="6" type="ORF">FN846DRAFT_912065</name>
</gene>
<dbReference type="GO" id="GO:0006297">
    <property type="term" value="P:nucleotide-excision repair, DNA gap filling"/>
    <property type="evidence" value="ECO:0007669"/>
    <property type="project" value="TreeGrafter"/>
</dbReference>
<feature type="compositionally biased region" description="Basic and acidic residues" evidence="5">
    <location>
        <begin position="223"/>
        <end position="240"/>
    </location>
</feature>
<dbReference type="OrthoDB" id="514823at2759"/>
<evidence type="ECO:0000313" key="6">
    <source>
        <dbReference type="EMBL" id="KAA8895187.1"/>
    </source>
</evidence>
<organism evidence="6 7">
    <name type="scientific">Sphaerosporella brunnea</name>
    <dbReference type="NCBI Taxonomy" id="1250544"/>
    <lineage>
        <taxon>Eukaryota</taxon>
        <taxon>Fungi</taxon>
        <taxon>Dikarya</taxon>
        <taxon>Ascomycota</taxon>
        <taxon>Pezizomycotina</taxon>
        <taxon>Pezizomycetes</taxon>
        <taxon>Pezizales</taxon>
        <taxon>Pyronemataceae</taxon>
        <taxon>Sphaerosporella</taxon>
    </lineage>
</organism>
<evidence type="ECO:0000313" key="7">
    <source>
        <dbReference type="Proteomes" id="UP000326924"/>
    </source>
</evidence>
<name>A0A5J5EJC5_9PEZI</name>
<evidence type="ECO:0000256" key="1">
    <source>
        <dbReference type="ARBA" id="ARBA00004123"/>
    </source>
</evidence>
<feature type="region of interest" description="Disordered" evidence="5">
    <location>
        <begin position="158"/>
        <end position="429"/>
    </location>
</feature>
<dbReference type="GO" id="GO:1904161">
    <property type="term" value="P:DNA synthesis involved in UV-damage excision repair"/>
    <property type="evidence" value="ECO:0007669"/>
    <property type="project" value="TreeGrafter"/>
</dbReference>
<dbReference type="InParanoid" id="A0A5J5EJC5"/>
<proteinExistence type="predicted"/>
<dbReference type="Gene3D" id="3.90.1030.20">
    <property type="entry name" value="DNA polymerase delta, p66 (Cdc27) subunit, wHTH domain"/>
    <property type="match status" value="1"/>
</dbReference>
<dbReference type="PANTHER" id="PTHR17598:SF13">
    <property type="entry name" value="DNA POLYMERASE DELTA SUBUNIT 3"/>
    <property type="match status" value="1"/>
</dbReference>
<comment type="subcellular location">
    <subcellularLocation>
        <location evidence="1">Nucleus</location>
    </subcellularLocation>
</comment>
<evidence type="ECO:0000256" key="4">
    <source>
        <dbReference type="ARBA" id="ARBA00023242"/>
    </source>
</evidence>
<dbReference type="GO" id="GO:0003887">
    <property type="term" value="F:DNA-directed DNA polymerase activity"/>
    <property type="evidence" value="ECO:0007669"/>
    <property type="project" value="TreeGrafter"/>
</dbReference>
<feature type="compositionally biased region" description="Low complexity" evidence="5">
    <location>
        <begin position="165"/>
        <end position="185"/>
    </location>
</feature>
<dbReference type="PANTHER" id="PTHR17598">
    <property type="entry name" value="DNA POLYMERASE DELTA SUBUNIT 3"/>
    <property type="match status" value="1"/>
</dbReference>
<dbReference type="InterPro" id="IPR019038">
    <property type="entry name" value="POLD3"/>
</dbReference>
<accession>A0A5J5EJC5</accession>
<reference evidence="6 7" key="1">
    <citation type="submission" date="2019-09" db="EMBL/GenBank/DDBJ databases">
        <title>Draft genome of the ectomycorrhizal ascomycete Sphaerosporella brunnea.</title>
        <authorList>
            <consortium name="DOE Joint Genome Institute"/>
            <person name="Benucci G.M."/>
            <person name="Marozzi G."/>
            <person name="Antonielli L."/>
            <person name="Sanchez S."/>
            <person name="Marco P."/>
            <person name="Wang X."/>
            <person name="Falini L.B."/>
            <person name="Barry K."/>
            <person name="Haridas S."/>
            <person name="Lipzen A."/>
            <person name="Labutti K."/>
            <person name="Grigoriev I.V."/>
            <person name="Murat C."/>
            <person name="Martin F."/>
            <person name="Albertini E."/>
            <person name="Donnini D."/>
            <person name="Bonito G."/>
        </authorList>
    </citation>
    <scope>NUCLEOTIDE SEQUENCE [LARGE SCALE GENOMIC DNA]</scope>
    <source>
        <strain evidence="6 7">Sb_GMNB300</strain>
    </source>
</reference>
<protein>
    <recommendedName>
        <fullName evidence="2">DNA polymerase delta subunit 3</fullName>
    </recommendedName>
</protein>
<evidence type="ECO:0000256" key="2">
    <source>
        <dbReference type="ARBA" id="ARBA00017589"/>
    </source>
</evidence>
<keyword evidence="3" id="KW-0235">DNA replication</keyword>
<feature type="compositionally biased region" description="Polar residues" evidence="5">
    <location>
        <begin position="244"/>
        <end position="260"/>
    </location>
</feature>
<dbReference type="GO" id="GO:0006271">
    <property type="term" value="P:DNA strand elongation involved in DNA replication"/>
    <property type="evidence" value="ECO:0007669"/>
    <property type="project" value="TreeGrafter"/>
</dbReference>
<feature type="compositionally biased region" description="Basic and acidic residues" evidence="5">
    <location>
        <begin position="300"/>
        <end position="316"/>
    </location>
</feature>
<dbReference type="GO" id="GO:0043625">
    <property type="term" value="C:delta DNA polymerase complex"/>
    <property type="evidence" value="ECO:0007669"/>
    <property type="project" value="InterPro"/>
</dbReference>
<dbReference type="EMBL" id="VXIS01000283">
    <property type="protein sequence ID" value="KAA8895187.1"/>
    <property type="molecule type" value="Genomic_DNA"/>
</dbReference>
<dbReference type="InterPro" id="IPR041913">
    <property type="entry name" value="POLD3_sf"/>
</dbReference>
<feature type="compositionally biased region" description="Basic residues" evidence="5">
    <location>
        <begin position="352"/>
        <end position="363"/>
    </location>
</feature>
<keyword evidence="7" id="KW-1185">Reference proteome</keyword>
<dbReference type="Proteomes" id="UP000326924">
    <property type="component" value="Unassembled WGS sequence"/>
</dbReference>
<evidence type="ECO:0000256" key="3">
    <source>
        <dbReference type="ARBA" id="ARBA00022705"/>
    </source>
</evidence>